<dbReference type="InterPro" id="IPR043472">
    <property type="entry name" value="Macro_dom-like"/>
</dbReference>
<keyword evidence="4" id="KW-1185">Reference proteome</keyword>
<dbReference type="Proteomes" id="UP000669887">
    <property type="component" value="Unassembled WGS sequence"/>
</dbReference>
<dbReference type="NCBIfam" id="NF001664">
    <property type="entry name" value="PRK00431.1-6"/>
    <property type="match status" value="1"/>
</dbReference>
<proteinExistence type="predicted"/>
<dbReference type="PANTHER" id="PTHR11106:SF27">
    <property type="entry name" value="MACRO DOMAIN-CONTAINING PROTEIN"/>
    <property type="match status" value="1"/>
</dbReference>
<evidence type="ECO:0000313" key="3">
    <source>
        <dbReference type="EMBL" id="SCF03186.1"/>
    </source>
</evidence>
<evidence type="ECO:0000313" key="2">
    <source>
        <dbReference type="EMBL" id="MBO4143235.1"/>
    </source>
</evidence>
<evidence type="ECO:0000313" key="5">
    <source>
        <dbReference type="Proteomes" id="UP000669887"/>
    </source>
</evidence>
<comment type="caution">
    <text evidence="2">The sequence shown here is derived from an EMBL/GenBank/DDBJ whole genome shotgun (WGS) entry which is preliminary data.</text>
</comment>
<dbReference type="PANTHER" id="PTHR11106">
    <property type="entry name" value="GANGLIOSIDE INDUCED DIFFERENTIATION ASSOCIATED PROTEIN 2-RELATED"/>
    <property type="match status" value="1"/>
</dbReference>
<dbReference type="SUPFAM" id="SSF52949">
    <property type="entry name" value="Macro domain-like"/>
    <property type="match status" value="1"/>
</dbReference>
<evidence type="ECO:0000259" key="1">
    <source>
        <dbReference type="PROSITE" id="PS51154"/>
    </source>
</evidence>
<accession>A0AAW4JT73</accession>
<dbReference type="AlphaFoldDB" id="A0AAW4JT73"/>
<dbReference type="Proteomes" id="UP000199405">
    <property type="component" value="Unassembled WGS sequence"/>
</dbReference>
<dbReference type="Gene3D" id="3.40.220.10">
    <property type="entry name" value="Leucine Aminopeptidase, subunit E, domain 1"/>
    <property type="match status" value="1"/>
</dbReference>
<sequence>MDTVLIEGDITAQQVDAIVNAANSSLLGGGGVDGAIHRRGGPAILEECRALRASRYGRGLPTGQAVATTAGNLPARWVVHTVGPVFSPGEDRSALLRDCYANSLRVADGLGATGIAFPLISAGIYGWPVEDAVAQALTVLHAATPAHVTEARLVLFGADTYATAVRVAAGLR</sequence>
<dbReference type="RefSeq" id="WP_091425365.1">
    <property type="nucleotide sequence ID" value="NZ_FMCQ01000008.1"/>
</dbReference>
<dbReference type="SMART" id="SM00506">
    <property type="entry name" value="A1pp"/>
    <property type="match status" value="1"/>
</dbReference>
<reference evidence="3 4" key="1">
    <citation type="submission" date="2016-06" db="EMBL/GenBank/DDBJ databases">
        <authorList>
            <person name="Varghese N."/>
            <person name="Submissions Spin"/>
        </authorList>
    </citation>
    <scope>NUCLEOTIDE SEQUENCE [LARGE SCALE GENOMIC DNA]</scope>
    <source>
        <strain evidence="3 4">DSM 45142</strain>
    </source>
</reference>
<gene>
    <name evidence="3" type="ORF">GA0070562_5368</name>
    <name evidence="2" type="ORF">J5U46_24070</name>
</gene>
<dbReference type="EMBL" id="JAGFVQ010000063">
    <property type="protein sequence ID" value="MBO4143235.1"/>
    <property type="molecule type" value="Genomic_DNA"/>
</dbReference>
<dbReference type="EMBL" id="FMCQ01000008">
    <property type="protein sequence ID" value="SCF03186.1"/>
    <property type="molecule type" value="Genomic_DNA"/>
</dbReference>
<evidence type="ECO:0000313" key="4">
    <source>
        <dbReference type="Proteomes" id="UP000199405"/>
    </source>
</evidence>
<dbReference type="PROSITE" id="PS51154">
    <property type="entry name" value="MACRO"/>
    <property type="match status" value="1"/>
</dbReference>
<organism evidence="2 5">
    <name type="scientific">Micromonospora tulbaghiae</name>
    <dbReference type="NCBI Taxonomy" id="479978"/>
    <lineage>
        <taxon>Bacteria</taxon>
        <taxon>Bacillati</taxon>
        <taxon>Actinomycetota</taxon>
        <taxon>Actinomycetes</taxon>
        <taxon>Micromonosporales</taxon>
        <taxon>Micromonosporaceae</taxon>
        <taxon>Micromonospora</taxon>
    </lineage>
</organism>
<name>A0AAW4JT73_9ACTN</name>
<reference evidence="2" key="2">
    <citation type="submission" date="2021-03" db="EMBL/GenBank/DDBJ databases">
        <title>X isolated from Micromonospora tulbaghiae.</title>
        <authorList>
            <person name="Stennett H.L."/>
        </authorList>
    </citation>
    <scope>NUCLEOTIDE SEQUENCE</scope>
    <source>
        <strain evidence="2">28M1-20</strain>
    </source>
</reference>
<protein>
    <submittedName>
        <fullName evidence="2 3">O-acetyl-ADP-ribose deacetylase</fullName>
    </submittedName>
</protein>
<dbReference type="InterPro" id="IPR002589">
    <property type="entry name" value="Macro_dom"/>
</dbReference>
<dbReference type="GeneID" id="93472065"/>
<feature type="domain" description="Macro" evidence="1">
    <location>
        <begin position="1"/>
        <end position="172"/>
    </location>
</feature>
<dbReference type="Pfam" id="PF01661">
    <property type="entry name" value="Macro"/>
    <property type="match status" value="1"/>
</dbReference>